<feature type="region of interest" description="Disordered" evidence="1">
    <location>
        <begin position="1"/>
        <end position="68"/>
    </location>
</feature>
<dbReference type="GO" id="GO:0031969">
    <property type="term" value="C:chloroplast membrane"/>
    <property type="evidence" value="ECO:0007669"/>
    <property type="project" value="TreeGrafter"/>
</dbReference>
<protein>
    <recommendedName>
        <fullName evidence="5">J domain-containing protein</fullName>
    </recommendedName>
</protein>
<accession>A0A830HQE5</accession>
<dbReference type="EMBL" id="BNJQ01000015">
    <property type="protein sequence ID" value="GHP07217.1"/>
    <property type="molecule type" value="Genomic_DNA"/>
</dbReference>
<dbReference type="Proteomes" id="UP000660262">
    <property type="component" value="Unassembled WGS sequence"/>
</dbReference>
<reference evidence="3" key="1">
    <citation type="submission" date="2020-10" db="EMBL/GenBank/DDBJ databases">
        <title>Unveiling of a novel bifunctional photoreceptor, Dualchrome1, isolated from a cosmopolitan green alga.</title>
        <authorList>
            <person name="Suzuki S."/>
            <person name="Kawachi M."/>
        </authorList>
    </citation>
    <scope>NUCLEOTIDE SEQUENCE</scope>
    <source>
        <strain evidence="3">NIES 2893</strain>
    </source>
</reference>
<dbReference type="InterPro" id="IPR036869">
    <property type="entry name" value="J_dom_sf"/>
</dbReference>
<organism evidence="3 4">
    <name type="scientific">Pycnococcus provasolii</name>
    <dbReference type="NCBI Taxonomy" id="41880"/>
    <lineage>
        <taxon>Eukaryota</taxon>
        <taxon>Viridiplantae</taxon>
        <taxon>Chlorophyta</taxon>
        <taxon>Pseudoscourfieldiophyceae</taxon>
        <taxon>Pseudoscourfieldiales</taxon>
        <taxon>Pycnococcaceae</taxon>
        <taxon>Pycnococcus</taxon>
    </lineage>
</organism>
<dbReference type="SUPFAM" id="SSF46565">
    <property type="entry name" value="Chaperone J-domain"/>
    <property type="match status" value="1"/>
</dbReference>
<evidence type="ECO:0000313" key="4">
    <source>
        <dbReference type="Proteomes" id="UP000660262"/>
    </source>
</evidence>
<sequence>MPPALVSGKGGARGAAAASRGGASRRLDEASASWVSSAASGAAPISEGGGSSEEGGEPPTEQPAMNSDGVAPRVFKRMNERDPYRLLGITRDADYEEIHGAFVYLAEEYAMHEPSREAIDVAHDKILKDRMMGRAKSGKIKVKGKGGKNVEVYDSGNRTALTPLLNRMERKGDVKPQTIRRNALVFGVLAVWSAAIARVADPTVQMAIGAGACCYFLNQKKLENAKKDPLLWCIVQSVVFLALGFVVGTVVPAMLPDSIVLPEGVTPALLSAISALASLFVGCTWFK</sequence>
<evidence type="ECO:0000256" key="1">
    <source>
        <dbReference type="SAM" id="MobiDB-lite"/>
    </source>
</evidence>
<dbReference type="PANTHER" id="PTHR33372">
    <property type="match status" value="1"/>
</dbReference>
<keyword evidence="2" id="KW-0812">Transmembrane</keyword>
<proteinExistence type="predicted"/>
<comment type="caution">
    <text evidence="3">The sequence shown here is derived from an EMBL/GenBank/DDBJ whole genome shotgun (WGS) entry which is preliminary data.</text>
</comment>
<feature type="transmembrane region" description="Helical" evidence="2">
    <location>
        <begin position="267"/>
        <end position="286"/>
    </location>
</feature>
<evidence type="ECO:0008006" key="5">
    <source>
        <dbReference type="Google" id="ProtNLM"/>
    </source>
</evidence>
<dbReference type="InterPro" id="IPR021788">
    <property type="entry name" value="CPP1-like"/>
</dbReference>
<gene>
    <name evidence="3" type="ORF">PPROV_000595900</name>
</gene>
<keyword evidence="2" id="KW-1133">Transmembrane helix</keyword>
<dbReference type="Pfam" id="PF11833">
    <property type="entry name" value="CPP1-like"/>
    <property type="match status" value="1"/>
</dbReference>
<feature type="compositionally biased region" description="Low complexity" evidence="1">
    <location>
        <begin position="14"/>
        <end position="46"/>
    </location>
</feature>
<dbReference type="AlphaFoldDB" id="A0A830HQE5"/>
<dbReference type="OrthoDB" id="2014563at2759"/>
<evidence type="ECO:0000313" key="3">
    <source>
        <dbReference type="EMBL" id="GHP07217.1"/>
    </source>
</evidence>
<evidence type="ECO:0000256" key="2">
    <source>
        <dbReference type="SAM" id="Phobius"/>
    </source>
</evidence>
<feature type="transmembrane region" description="Helical" evidence="2">
    <location>
        <begin position="230"/>
        <end position="255"/>
    </location>
</feature>
<dbReference type="PANTHER" id="PTHR33372:SF2">
    <property type="entry name" value="PROTEIN CHAPERONE-LIKE PROTEIN OF POR1, CHLOROPLASTIC"/>
    <property type="match status" value="1"/>
</dbReference>
<keyword evidence="4" id="KW-1185">Reference proteome</keyword>
<name>A0A830HQE5_9CHLO</name>
<keyword evidence="2" id="KW-0472">Membrane</keyword>